<name>A0ABM6T961_9BACE</name>
<organism evidence="1 2">
    <name type="scientific">Bacteroides zoogleoformans</name>
    <dbReference type="NCBI Taxonomy" id="28119"/>
    <lineage>
        <taxon>Bacteria</taxon>
        <taxon>Pseudomonadati</taxon>
        <taxon>Bacteroidota</taxon>
        <taxon>Bacteroidia</taxon>
        <taxon>Bacteroidales</taxon>
        <taxon>Bacteroidaceae</taxon>
        <taxon>Bacteroides</taxon>
    </lineage>
</organism>
<evidence type="ECO:0000313" key="1">
    <source>
        <dbReference type="EMBL" id="AVM53339.1"/>
    </source>
</evidence>
<dbReference type="RefSeq" id="WP_106041906.1">
    <property type="nucleotide sequence ID" value="NZ_CP027231.1"/>
</dbReference>
<keyword evidence="2" id="KW-1185">Reference proteome</keyword>
<accession>A0ABM6T961</accession>
<protein>
    <submittedName>
        <fullName evidence="1">Uncharacterized protein</fullName>
    </submittedName>
</protein>
<reference evidence="1 2" key="1">
    <citation type="submission" date="2018-02" db="EMBL/GenBank/DDBJ databases">
        <authorList>
            <person name="Holder M.E."/>
            <person name="Ajami N.J."/>
            <person name="Petrosino J.F."/>
        </authorList>
    </citation>
    <scope>NUCLEOTIDE SEQUENCE [LARGE SCALE GENOMIC DNA]</scope>
    <source>
        <strain evidence="1 2">ATCC 33285</strain>
    </source>
</reference>
<sequence>MNNTLFKKIKRANCKYAEYLSACDIVAKEAQKHINWNDNVYCSYMPSDGLCIEIEAHVCPAARFFELPELIGEDMIDEYTYRTNCI</sequence>
<gene>
    <name evidence="1" type="ORF">C4H11_10710</name>
</gene>
<dbReference type="Proteomes" id="UP000238304">
    <property type="component" value="Chromosome"/>
</dbReference>
<proteinExistence type="predicted"/>
<evidence type="ECO:0000313" key="2">
    <source>
        <dbReference type="Proteomes" id="UP000238304"/>
    </source>
</evidence>
<dbReference type="EMBL" id="CP027231">
    <property type="protein sequence ID" value="AVM53339.1"/>
    <property type="molecule type" value="Genomic_DNA"/>
</dbReference>